<feature type="transmembrane region" description="Helical" evidence="1">
    <location>
        <begin position="28"/>
        <end position="46"/>
    </location>
</feature>
<keyword evidence="1" id="KW-0812">Transmembrane</keyword>
<name>A0A1G8V683_9EURY</name>
<evidence type="ECO:0000256" key="1">
    <source>
        <dbReference type="SAM" id="Phobius"/>
    </source>
</evidence>
<evidence type="ECO:0000313" key="2">
    <source>
        <dbReference type="EMBL" id="SDJ61377.1"/>
    </source>
</evidence>
<accession>A0A1G8V683</accession>
<sequence length="78" mass="8709">MEERNQNPVLGSLTFAIFAVVMYLQSNFIAMTMCLVLLVWSLIYSLSENVNKWVDDNLAVVVSIAVVVVLIAVVDMMN</sequence>
<keyword evidence="3" id="KW-1185">Reference proteome</keyword>
<reference evidence="3" key="1">
    <citation type="submission" date="2016-10" db="EMBL/GenBank/DDBJ databases">
        <authorList>
            <person name="Varghese N."/>
            <person name="Submissions S."/>
        </authorList>
    </citation>
    <scope>NUCLEOTIDE SEQUENCE [LARGE SCALE GENOMIC DNA]</scope>
    <source>
        <strain evidence="3">B4,CECT 8067,JCM 17497</strain>
    </source>
</reference>
<dbReference type="AlphaFoldDB" id="A0A1G8V683"/>
<protein>
    <submittedName>
        <fullName evidence="2">Uncharacterized protein</fullName>
    </submittedName>
</protein>
<evidence type="ECO:0000313" key="3">
    <source>
        <dbReference type="Proteomes" id="UP000198882"/>
    </source>
</evidence>
<organism evidence="2 3">
    <name type="scientific">Natronorubrum texcoconense</name>
    <dbReference type="NCBI Taxonomy" id="1095776"/>
    <lineage>
        <taxon>Archaea</taxon>
        <taxon>Methanobacteriati</taxon>
        <taxon>Methanobacteriota</taxon>
        <taxon>Stenosarchaea group</taxon>
        <taxon>Halobacteria</taxon>
        <taxon>Halobacteriales</taxon>
        <taxon>Natrialbaceae</taxon>
        <taxon>Natronorubrum</taxon>
    </lineage>
</organism>
<dbReference type="EMBL" id="FNFE01000001">
    <property type="protein sequence ID" value="SDJ61377.1"/>
    <property type="molecule type" value="Genomic_DNA"/>
</dbReference>
<gene>
    <name evidence="2" type="ORF">SAMN04515672_1184</name>
</gene>
<feature type="transmembrane region" description="Helical" evidence="1">
    <location>
        <begin position="6"/>
        <end position="23"/>
    </location>
</feature>
<dbReference type="RefSeq" id="WP_139171268.1">
    <property type="nucleotide sequence ID" value="NZ_FNFE01000001.1"/>
</dbReference>
<keyword evidence="1" id="KW-1133">Transmembrane helix</keyword>
<dbReference type="Proteomes" id="UP000198882">
    <property type="component" value="Unassembled WGS sequence"/>
</dbReference>
<keyword evidence="1" id="KW-0472">Membrane</keyword>
<proteinExistence type="predicted"/>
<feature type="transmembrane region" description="Helical" evidence="1">
    <location>
        <begin position="58"/>
        <end position="77"/>
    </location>
</feature>